<dbReference type="GO" id="GO:0012505">
    <property type="term" value="C:endomembrane system"/>
    <property type="evidence" value="ECO:0007669"/>
    <property type="project" value="UniProtKB-SubCell"/>
</dbReference>
<keyword evidence="5 7" id="KW-1133">Transmembrane helix</keyword>
<comment type="subcellular location">
    <subcellularLocation>
        <location evidence="1">Endomembrane system</location>
        <topology evidence="1">Multi-pass membrane protein</topology>
    </subcellularLocation>
</comment>
<sequence>MGTAESHKIRVDPARRFKPDRPSCVQSQKVISMIRPPSSPYRIDRADSQRPITRTHLMRTRFYLLMLAFIAFISLGLPDALLGIAWPFMRVDLNQPLAANGIIVLAATLGAALSGFFSARMGRWLGIGRLLSLSCLLTGTALLGYTLAPSLAWIAVASAVIGLAAGATDATINGYIAKNFSAGLMQWLHASFGVGITLGPVVMTWVLVHEYDWRLGYQIHSVIQLLLMILFLVTAGLWLVVQRAPAEGAAEVVSHAADAHNTGMLESFGNVRVWLSMALFFCYTGLEFSMGLWTFSLLTDVRGMSTAQAGAWVSVYWGMFTVGRIVMGFVSSRISQNQLMTLSLVLALVGALAYALNLSLLTNLLALVVIGFAYAPMYPALVSDTLNRLGSRHFNNAIGLQVTAASLGIAILPGSIGLLVTQFSLALFPWLLLCLTTLLVGLYLIAHRLGNSD</sequence>
<evidence type="ECO:0000256" key="6">
    <source>
        <dbReference type="ARBA" id="ARBA00023136"/>
    </source>
</evidence>
<dbReference type="InterPro" id="IPR036259">
    <property type="entry name" value="MFS_trans_sf"/>
</dbReference>
<dbReference type="KEGG" id="rfo:REIFOR_00055"/>
<accession>A0A2K8KJJ9</accession>
<feature type="transmembrane region" description="Helical" evidence="7">
    <location>
        <begin position="398"/>
        <end position="421"/>
    </location>
</feature>
<name>A0A2K8KJJ9_9GAMM</name>
<gene>
    <name evidence="9" type="ORF">REIFOR_00055</name>
</gene>
<evidence type="ECO:0000256" key="5">
    <source>
        <dbReference type="ARBA" id="ARBA00022989"/>
    </source>
</evidence>
<feature type="transmembrane region" description="Helical" evidence="7">
    <location>
        <begin position="151"/>
        <end position="175"/>
    </location>
</feature>
<feature type="transmembrane region" description="Helical" evidence="7">
    <location>
        <begin position="97"/>
        <end position="117"/>
    </location>
</feature>
<feature type="transmembrane region" description="Helical" evidence="7">
    <location>
        <begin position="307"/>
        <end position="327"/>
    </location>
</feature>
<dbReference type="SUPFAM" id="SSF103473">
    <property type="entry name" value="MFS general substrate transporter"/>
    <property type="match status" value="1"/>
</dbReference>
<dbReference type="GO" id="GO:0022857">
    <property type="term" value="F:transmembrane transporter activity"/>
    <property type="evidence" value="ECO:0007669"/>
    <property type="project" value="InterPro"/>
</dbReference>
<comment type="similarity">
    <text evidence="2">Belongs to the major facilitator superfamily.</text>
</comment>
<evidence type="ECO:0000256" key="7">
    <source>
        <dbReference type="SAM" id="Phobius"/>
    </source>
</evidence>
<evidence type="ECO:0000256" key="3">
    <source>
        <dbReference type="ARBA" id="ARBA00022448"/>
    </source>
</evidence>
<dbReference type="PANTHER" id="PTHR23514:SF3">
    <property type="entry name" value="BYPASS OF STOP CODON PROTEIN 6"/>
    <property type="match status" value="1"/>
</dbReference>
<evidence type="ECO:0000259" key="8">
    <source>
        <dbReference type="PROSITE" id="PS50850"/>
    </source>
</evidence>
<dbReference type="AlphaFoldDB" id="A0A2K8KJJ9"/>
<feature type="transmembrane region" description="Helical" evidence="7">
    <location>
        <begin position="364"/>
        <end position="386"/>
    </location>
</feature>
<keyword evidence="6 7" id="KW-0472">Membrane</keyword>
<dbReference type="Proteomes" id="UP000229757">
    <property type="component" value="Chromosome"/>
</dbReference>
<dbReference type="InterPro" id="IPR020846">
    <property type="entry name" value="MFS_dom"/>
</dbReference>
<dbReference type="PANTHER" id="PTHR23514">
    <property type="entry name" value="BYPASS OF STOP CODON PROTEIN 6"/>
    <property type="match status" value="1"/>
</dbReference>
<dbReference type="InterPro" id="IPR051788">
    <property type="entry name" value="MFS_Transporter"/>
</dbReference>
<proteinExistence type="inferred from homology"/>
<dbReference type="InterPro" id="IPR011701">
    <property type="entry name" value="MFS"/>
</dbReference>
<evidence type="ECO:0000313" key="9">
    <source>
        <dbReference type="EMBL" id="ATX75233.1"/>
    </source>
</evidence>
<reference evidence="9 10" key="1">
    <citation type="journal article" date="2017" name="Environ. Microbiol.">
        <title>Genomic and physiological analyses of 'Reinekea forsetii' reveal a versatile opportunistic lifestyle during spring algae blooms.</title>
        <authorList>
            <person name="Avci B."/>
            <person name="Hahnke R.L."/>
            <person name="Chafee M."/>
            <person name="Fischer T."/>
            <person name="Gruber-Vodicka H."/>
            <person name="Tegetmeyer H.E."/>
            <person name="Harder J."/>
            <person name="Fuchs B.M."/>
            <person name="Amann R.I."/>
            <person name="Teeling H."/>
        </authorList>
    </citation>
    <scope>NUCLEOTIDE SEQUENCE [LARGE SCALE GENOMIC DNA]</scope>
    <source>
        <strain evidence="9 10">Hel1_31_D35</strain>
    </source>
</reference>
<evidence type="ECO:0000313" key="10">
    <source>
        <dbReference type="Proteomes" id="UP000229757"/>
    </source>
</evidence>
<keyword evidence="10" id="KW-1185">Reference proteome</keyword>
<dbReference type="Gene3D" id="1.20.1250.20">
    <property type="entry name" value="MFS general substrate transporter like domains"/>
    <property type="match status" value="2"/>
</dbReference>
<keyword evidence="4 7" id="KW-0812">Transmembrane</keyword>
<feature type="transmembrane region" description="Helical" evidence="7">
    <location>
        <begin position="219"/>
        <end position="241"/>
    </location>
</feature>
<feature type="transmembrane region" description="Helical" evidence="7">
    <location>
        <begin position="187"/>
        <end position="207"/>
    </location>
</feature>
<organism evidence="9 10">
    <name type="scientific">Reinekea forsetii</name>
    <dbReference type="NCBI Taxonomy" id="1336806"/>
    <lineage>
        <taxon>Bacteria</taxon>
        <taxon>Pseudomonadati</taxon>
        <taxon>Pseudomonadota</taxon>
        <taxon>Gammaproteobacteria</taxon>
        <taxon>Oceanospirillales</taxon>
        <taxon>Saccharospirillaceae</taxon>
        <taxon>Reinekea</taxon>
    </lineage>
</organism>
<dbReference type="GO" id="GO:0016020">
    <property type="term" value="C:membrane"/>
    <property type="evidence" value="ECO:0007669"/>
    <property type="project" value="TreeGrafter"/>
</dbReference>
<feature type="transmembrane region" description="Helical" evidence="7">
    <location>
        <begin position="62"/>
        <end position="85"/>
    </location>
</feature>
<dbReference type="Pfam" id="PF07690">
    <property type="entry name" value="MFS_1"/>
    <property type="match status" value="1"/>
</dbReference>
<feature type="transmembrane region" description="Helical" evidence="7">
    <location>
        <begin position="124"/>
        <end position="145"/>
    </location>
</feature>
<protein>
    <submittedName>
        <fullName evidence="9">MFS transporter</fullName>
    </submittedName>
</protein>
<feature type="transmembrane region" description="Helical" evidence="7">
    <location>
        <begin position="339"/>
        <end position="358"/>
    </location>
</feature>
<dbReference type="EMBL" id="CP011797">
    <property type="protein sequence ID" value="ATX75233.1"/>
    <property type="molecule type" value="Genomic_DNA"/>
</dbReference>
<keyword evidence="3" id="KW-0813">Transport</keyword>
<feature type="domain" description="Major facilitator superfamily (MFS) profile" evidence="8">
    <location>
        <begin position="64"/>
        <end position="449"/>
    </location>
</feature>
<dbReference type="PROSITE" id="PS50850">
    <property type="entry name" value="MFS"/>
    <property type="match status" value="1"/>
</dbReference>
<evidence type="ECO:0000256" key="1">
    <source>
        <dbReference type="ARBA" id="ARBA00004127"/>
    </source>
</evidence>
<evidence type="ECO:0000256" key="2">
    <source>
        <dbReference type="ARBA" id="ARBA00008335"/>
    </source>
</evidence>
<feature type="transmembrane region" description="Helical" evidence="7">
    <location>
        <begin position="273"/>
        <end position="295"/>
    </location>
</feature>
<feature type="transmembrane region" description="Helical" evidence="7">
    <location>
        <begin position="427"/>
        <end position="446"/>
    </location>
</feature>
<evidence type="ECO:0000256" key="4">
    <source>
        <dbReference type="ARBA" id="ARBA00022692"/>
    </source>
</evidence>